<comment type="subcellular location">
    <subcellularLocation>
        <location evidence="1">Cell membrane</location>
        <topology evidence="1">Multi-pass membrane protein</topology>
    </subcellularLocation>
</comment>
<dbReference type="InterPro" id="IPR007208">
    <property type="entry name" value="MrpF/PhaF-like"/>
</dbReference>
<dbReference type="GO" id="GO:0015385">
    <property type="term" value="F:sodium:proton antiporter activity"/>
    <property type="evidence" value="ECO:0007669"/>
    <property type="project" value="TreeGrafter"/>
</dbReference>
<evidence type="ECO:0000256" key="3">
    <source>
        <dbReference type="ARBA" id="ARBA00022448"/>
    </source>
</evidence>
<organism evidence="9 10">
    <name type="scientific">Neoroseomonas alkaliterrae</name>
    <dbReference type="NCBI Taxonomy" id="1452450"/>
    <lineage>
        <taxon>Bacteria</taxon>
        <taxon>Pseudomonadati</taxon>
        <taxon>Pseudomonadota</taxon>
        <taxon>Alphaproteobacteria</taxon>
        <taxon>Acetobacterales</taxon>
        <taxon>Acetobacteraceae</taxon>
        <taxon>Neoroseomonas</taxon>
    </lineage>
</organism>
<feature type="transmembrane region" description="Helical" evidence="8">
    <location>
        <begin position="36"/>
        <end position="56"/>
    </location>
</feature>
<dbReference type="PANTHER" id="PTHR34702">
    <property type="entry name" value="NA(+)/H(+) ANTIPORTER SUBUNIT F1"/>
    <property type="match status" value="1"/>
</dbReference>
<gene>
    <name evidence="9" type="ORF">FHS88_000159</name>
</gene>
<evidence type="ECO:0000256" key="1">
    <source>
        <dbReference type="ARBA" id="ARBA00004651"/>
    </source>
</evidence>
<evidence type="ECO:0000256" key="4">
    <source>
        <dbReference type="ARBA" id="ARBA00022475"/>
    </source>
</evidence>
<reference evidence="9 10" key="1">
    <citation type="submission" date="2020-08" db="EMBL/GenBank/DDBJ databases">
        <title>Genomic Encyclopedia of Type Strains, Phase IV (KMG-IV): sequencing the most valuable type-strain genomes for metagenomic binning, comparative biology and taxonomic classification.</title>
        <authorList>
            <person name="Goeker M."/>
        </authorList>
    </citation>
    <scope>NUCLEOTIDE SEQUENCE [LARGE SCALE GENOMIC DNA]</scope>
    <source>
        <strain evidence="9 10">DSM 25895</strain>
    </source>
</reference>
<name>A0A840XMU2_9PROT</name>
<proteinExistence type="inferred from homology"/>
<evidence type="ECO:0000256" key="6">
    <source>
        <dbReference type="ARBA" id="ARBA00022989"/>
    </source>
</evidence>
<keyword evidence="6 8" id="KW-1133">Transmembrane helix</keyword>
<dbReference type="AlphaFoldDB" id="A0A840XMU2"/>
<comment type="caution">
    <text evidence="9">The sequence shown here is derived from an EMBL/GenBank/DDBJ whole genome shotgun (WGS) entry which is preliminary data.</text>
</comment>
<keyword evidence="7 8" id="KW-0472">Membrane</keyword>
<keyword evidence="3" id="KW-0813">Transport</keyword>
<keyword evidence="10" id="KW-1185">Reference proteome</keyword>
<evidence type="ECO:0000256" key="5">
    <source>
        <dbReference type="ARBA" id="ARBA00022692"/>
    </source>
</evidence>
<protein>
    <submittedName>
        <fullName evidence="9">Multisubunit Na+/H+ antiporter MnhF subunit</fullName>
    </submittedName>
</protein>
<dbReference type="Pfam" id="PF04066">
    <property type="entry name" value="MrpF_PhaF"/>
    <property type="match status" value="1"/>
</dbReference>
<sequence length="98" mass="9730">MSLLDIVLIPSGLMLVAAVALTGWRMLRGPGLADRAVALDLLGLLAVAATGMIALVTGHLALLDVALGLGLVGFVSAIGLAGFIERAGARAAKGARDG</sequence>
<dbReference type="RefSeq" id="WP_184480342.1">
    <property type="nucleotide sequence ID" value="NZ_JAAEDJ010000034.1"/>
</dbReference>
<dbReference type="Proteomes" id="UP000562254">
    <property type="component" value="Unassembled WGS sequence"/>
</dbReference>
<feature type="transmembrane region" description="Helical" evidence="8">
    <location>
        <begin position="62"/>
        <end position="84"/>
    </location>
</feature>
<evidence type="ECO:0000313" key="10">
    <source>
        <dbReference type="Proteomes" id="UP000562254"/>
    </source>
</evidence>
<dbReference type="PANTHER" id="PTHR34702:SF1">
    <property type="entry name" value="NA(+)_H(+) ANTIPORTER SUBUNIT F"/>
    <property type="match status" value="1"/>
</dbReference>
<evidence type="ECO:0000313" key="9">
    <source>
        <dbReference type="EMBL" id="MBB5688049.1"/>
    </source>
</evidence>
<dbReference type="GO" id="GO:0005886">
    <property type="term" value="C:plasma membrane"/>
    <property type="evidence" value="ECO:0007669"/>
    <property type="project" value="UniProtKB-SubCell"/>
</dbReference>
<dbReference type="EMBL" id="JACIJE010000001">
    <property type="protein sequence ID" value="MBB5688049.1"/>
    <property type="molecule type" value="Genomic_DNA"/>
</dbReference>
<comment type="similarity">
    <text evidence="2">Belongs to the CPA3 antiporters (TC 2.A.63) subunit F family.</text>
</comment>
<evidence type="ECO:0000256" key="8">
    <source>
        <dbReference type="SAM" id="Phobius"/>
    </source>
</evidence>
<evidence type="ECO:0000256" key="2">
    <source>
        <dbReference type="ARBA" id="ARBA00009212"/>
    </source>
</evidence>
<feature type="transmembrane region" description="Helical" evidence="8">
    <location>
        <begin position="6"/>
        <end position="24"/>
    </location>
</feature>
<keyword evidence="4" id="KW-1003">Cell membrane</keyword>
<accession>A0A840XMU2</accession>
<keyword evidence="5 8" id="KW-0812">Transmembrane</keyword>
<evidence type="ECO:0000256" key="7">
    <source>
        <dbReference type="ARBA" id="ARBA00023136"/>
    </source>
</evidence>